<dbReference type="HOGENOM" id="CLU_2524032_0_0_11"/>
<proteinExistence type="predicted"/>
<organism evidence="1 2">
    <name type="scientific">Mycobacterium [tuberculosis] TKK-01-0051</name>
    <dbReference type="NCBI Taxonomy" id="1324261"/>
    <lineage>
        <taxon>Bacteria</taxon>
        <taxon>Bacillati</taxon>
        <taxon>Actinomycetota</taxon>
        <taxon>Actinomycetes</taxon>
        <taxon>Mycobacteriales</taxon>
        <taxon>Mycobacteriaceae</taxon>
        <taxon>Mycobacterium</taxon>
        <taxon>Mycobacterium avium complex (MAC)</taxon>
    </lineage>
</organism>
<dbReference type="EMBL" id="JLXW01000002">
    <property type="protein sequence ID" value="KBZ68491.1"/>
    <property type="molecule type" value="Genomic_DNA"/>
</dbReference>
<dbReference type="RefSeq" id="WP_044483740.1">
    <property type="nucleotide sequence ID" value="NZ_KK328284.1"/>
</dbReference>
<protein>
    <submittedName>
        <fullName evidence="1">Uncharacterized protein</fullName>
    </submittedName>
</protein>
<keyword evidence="2" id="KW-1185">Reference proteome</keyword>
<name>A0A051UIU5_9MYCO</name>
<dbReference type="Proteomes" id="UP000025947">
    <property type="component" value="Unassembled WGS sequence"/>
</dbReference>
<sequence length="84" mass="8989">MSATSDIAKATGLFQHGVDLMDSADSVGGLVAARNTLQDAMFELLDVKVMLASRDPMVARLDETVRRGNVYLDGLDVFIDEATG</sequence>
<gene>
    <name evidence="1" type="ORF">K875_01042</name>
</gene>
<reference evidence="1 2" key="1">
    <citation type="submission" date="2014-04" db="EMBL/GenBank/DDBJ databases">
        <title>The Genome Sequence of Mycobacterium tuberculosis TKK-01-0051.</title>
        <authorList>
            <consortium name="The Broad Institute Genomics Platform"/>
            <consortium name="The Broad Institute Genome Sequencing Center for Infectious Disease"/>
            <person name="Earl A.M."/>
            <person name="Cohen K."/>
            <person name="Pym A."/>
            <person name="Bishai W."/>
            <person name="Maharaj K."/>
            <person name="Desjardins C."/>
            <person name="Abeel T."/>
            <person name="Young S."/>
            <person name="Zeng Q."/>
            <person name="Gargeya S."/>
            <person name="Abouelleil A."/>
            <person name="Alvarado L."/>
            <person name="Chapman S.B."/>
            <person name="Gainer-Dewar J."/>
            <person name="Goldberg J."/>
            <person name="Griggs A."/>
            <person name="Gujja S."/>
            <person name="Hansen M."/>
            <person name="Howarth C."/>
            <person name="Imamovic A."/>
            <person name="Larimer J."/>
            <person name="Murphy C."/>
            <person name="Naylor J."/>
            <person name="Pearson M."/>
            <person name="Poon T.W."/>
            <person name="Priest M."/>
            <person name="Roberts A."/>
            <person name="Saif S."/>
            <person name="Shea T."/>
            <person name="Sykes S."/>
            <person name="Wortman J."/>
            <person name="Nusbaum C."/>
            <person name="Birren B."/>
        </authorList>
    </citation>
    <scope>NUCLEOTIDE SEQUENCE [LARGE SCALE GENOMIC DNA]</scope>
    <source>
        <strain evidence="1 2">TKK-01-0051</strain>
    </source>
</reference>
<dbReference type="AlphaFoldDB" id="A0A051UIU5"/>
<evidence type="ECO:0000313" key="2">
    <source>
        <dbReference type="Proteomes" id="UP000025947"/>
    </source>
</evidence>
<accession>A0A051UIU5</accession>
<comment type="caution">
    <text evidence="1">The sequence shown here is derived from an EMBL/GenBank/DDBJ whole genome shotgun (WGS) entry which is preliminary data.</text>
</comment>
<dbReference type="PATRIC" id="fig|1324261.3.peg.1058"/>
<evidence type="ECO:0000313" key="1">
    <source>
        <dbReference type="EMBL" id="KBZ68491.1"/>
    </source>
</evidence>